<sequence>MEEIAELKRRLAEERPQAWDAFPDIGLYMDQIISYMPRQLIHFDEGESLTSAMVNNYIKDGMLPRAEGKRYHRTHLAYLTAICALKQVLSVKDASSLIAAGTSVPDKDAEALYAHFCRELDAALNETAQSLAEDVGEEELPRLALALALRSYADKLACQRVLEILQERRPLLEKSKEKTKKCPKSENE</sequence>
<gene>
    <name evidence="1" type="ORF">H8S62_08555</name>
</gene>
<keyword evidence="2" id="KW-1185">Reference proteome</keyword>
<dbReference type="RefSeq" id="WP_155151381.1">
    <property type="nucleotide sequence ID" value="NZ_JACOPQ010000005.1"/>
</dbReference>
<evidence type="ECO:0000313" key="1">
    <source>
        <dbReference type="EMBL" id="MBC5737062.1"/>
    </source>
</evidence>
<reference evidence="1" key="1">
    <citation type="submission" date="2020-08" db="EMBL/GenBank/DDBJ databases">
        <title>Genome public.</title>
        <authorList>
            <person name="Liu C."/>
            <person name="Sun Q."/>
        </authorList>
    </citation>
    <scope>NUCLEOTIDE SEQUENCE</scope>
    <source>
        <strain evidence="1">NSJ-52</strain>
    </source>
</reference>
<proteinExistence type="predicted"/>
<dbReference type="AlphaFoldDB" id="A0A8J6J6K7"/>
<dbReference type="EMBL" id="JACOPQ010000005">
    <property type="protein sequence ID" value="MBC5737062.1"/>
    <property type="molecule type" value="Genomic_DNA"/>
</dbReference>
<evidence type="ECO:0000313" key="2">
    <source>
        <dbReference type="Proteomes" id="UP000607645"/>
    </source>
</evidence>
<accession>A0A8J6J6K7</accession>
<dbReference type="Proteomes" id="UP000607645">
    <property type="component" value="Unassembled WGS sequence"/>
</dbReference>
<dbReference type="InterPro" id="IPR014975">
    <property type="entry name" value="DUF1836"/>
</dbReference>
<dbReference type="PANTHER" id="PTHR40056:SF1">
    <property type="entry name" value="DUF1836 DOMAIN-CONTAINING PROTEIN"/>
    <property type="match status" value="1"/>
</dbReference>
<name>A0A8J6J6K7_9FIRM</name>
<dbReference type="PANTHER" id="PTHR40056">
    <property type="entry name" value="HYPOTHETICAL CYTOSOLIC PROTEIN"/>
    <property type="match status" value="1"/>
</dbReference>
<organism evidence="1 2">
    <name type="scientific">Lawsonibacter faecis</name>
    <dbReference type="NCBI Taxonomy" id="2763052"/>
    <lineage>
        <taxon>Bacteria</taxon>
        <taxon>Bacillati</taxon>
        <taxon>Bacillota</taxon>
        <taxon>Clostridia</taxon>
        <taxon>Eubacteriales</taxon>
        <taxon>Oscillospiraceae</taxon>
        <taxon>Lawsonibacter</taxon>
    </lineage>
</organism>
<comment type="caution">
    <text evidence="1">The sequence shown here is derived from an EMBL/GenBank/DDBJ whole genome shotgun (WGS) entry which is preliminary data.</text>
</comment>
<dbReference type="Pfam" id="PF08876">
    <property type="entry name" value="DUF1836"/>
    <property type="match status" value="1"/>
</dbReference>
<protein>
    <submittedName>
        <fullName evidence="1">DUF1836 domain-containing protein</fullName>
    </submittedName>
</protein>